<evidence type="ECO:0000256" key="3">
    <source>
        <dbReference type="ARBA" id="ARBA00022737"/>
    </source>
</evidence>
<dbReference type="InterPro" id="IPR018357">
    <property type="entry name" value="Hexapep_transf_CS"/>
</dbReference>
<keyword evidence="3" id="KW-0677">Repeat</keyword>
<dbReference type="PANTHER" id="PTHR43300:SF7">
    <property type="entry name" value="UDP-N-ACETYLBACILLOSAMINE N-ACETYLTRANSFERASE"/>
    <property type="match status" value="1"/>
</dbReference>
<dbReference type="PROSITE" id="PS00101">
    <property type="entry name" value="HEXAPEP_TRANSFERASES"/>
    <property type="match status" value="1"/>
</dbReference>
<feature type="active site" description="Proton acceptor" evidence="5">
    <location>
        <position position="132"/>
    </location>
</feature>
<evidence type="ECO:0000313" key="9">
    <source>
        <dbReference type="Proteomes" id="UP000192333"/>
    </source>
</evidence>
<evidence type="ECO:0000256" key="1">
    <source>
        <dbReference type="ARBA" id="ARBA00007274"/>
    </source>
</evidence>
<reference evidence="9" key="1">
    <citation type="submission" date="2017-04" db="EMBL/GenBank/DDBJ databases">
        <authorList>
            <person name="Varghese N."/>
            <person name="Submissions S."/>
        </authorList>
    </citation>
    <scope>NUCLEOTIDE SEQUENCE [LARGE SCALE GENOMIC DNA]</scope>
    <source>
        <strain evidence="9">DSM 16537</strain>
    </source>
</reference>
<evidence type="ECO:0000256" key="4">
    <source>
        <dbReference type="ARBA" id="ARBA00023315"/>
    </source>
</evidence>
<dbReference type="Proteomes" id="UP000192333">
    <property type="component" value="Chromosome I"/>
</dbReference>
<dbReference type="GO" id="GO:0016746">
    <property type="term" value="F:acyltransferase activity"/>
    <property type="evidence" value="ECO:0007669"/>
    <property type="project" value="UniProtKB-KW"/>
</dbReference>
<dbReference type="SUPFAM" id="SSF51161">
    <property type="entry name" value="Trimeric LpxA-like enzymes"/>
    <property type="match status" value="1"/>
</dbReference>
<protein>
    <submittedName>
        <fullName evidence="8">Sugar O-acyltransferase, sialic acid O-acetyltransferase NeuD family</fullName>
    </submittedName>
</protein>
<keyword evidence="9" id="KW-1185">Reference proteome</keyword>
<keyword evidence="2 8" id="KW-0808">Transferase</keyword>
<feature type="site" description="Increases basicity of active site His" evidence="5">
    <location>
        <position position="133"/>
    </location>
</feature>
<feature type="binding site" evidence="6">
    <location>
        <position position="66"/>
    </location>
    <ligand>
        <name>substrate</name>
    </ligand>
</feature>
<gene>
    <name evidence="8" type="ORF">SAMN00777080_4741</name>
</gene>
<keyword evidence="4 8" id="KW-0012">Acyltransferase</keyword>
<sequence length="206" mass="22327">MIVAGAGGHALELLDILISEGKDQNLYFYDDINDLMLFKNNYPVIQKKEDLNQILSIDSEFLLGTGNPKTRNYFYNLFKQMGGIHISIKGKGIAFSNFSKSYEADIFNLCFIGADTEIGKGTLINTGAQVHHEVKIGEFCDINPGAVLLGKCEIGDLSNIGANSTILPKISIGKNVIVGAGSVVTKNVPDDCIVVGVPARIIEKFE</sequence>
<dbReference type="InterPro" id="IPR041561">
    <property type="entry name" value="PglD_N"/>
</dbReference>
<dbReference type="CDD" id="cd03360">
    <property type="entry name" value="LbH_AT_putative"/>
    <property type="match status" value="1"/>
</dbReference>
<dbReference type="Gene3D" id="3.40.50.20">
    <property type="match status" value="1"/>
</dbReference>
<dbReference type="Pfam" id="PF00132">
    <property type="entry name" value="Hexapep"/>
    <property type="match status" value="2"/>
</dbReference>
<dbReference type="InterPro" id="IPR011004">
    <property type="entry name" value="Trimer_LpxA-like_sf"/>
</dbReference>
<dbReference type="RefSeq" id="WP_084123007.1">
    <property type="nucleotide sequence ID" value="NZ_LT838813.1"/>
</dbReference>
<dbReference type="InterPro" id="IPR050179">
    <property type="entry name" value="Trans_hexapeptide_repeat"/>
</dbReference>
<dbReference type="AlphaFoldDB" id="A0A1W2HBF9"/>
<evidence type="ECO:0000256" key="2">
    <source>
        <dbReference type="ARBA" id="ARBA00022679"/>
    </source>
</evidence>
<dbReference type="InterPro" id="IPR020019">
    <property type="entry name" value="AcTrfase_PglD-like"/>
</dbReference>
<dbReference type="InterPro" id="IPR001451">
    <property type="entry name" value="Hexapep"/>
</dbReference>
<comment type="similarity">
    <text evidence="1">Belongs to the transferase hexapeptide repeat family.</text>
</comment>
<dbReference type="Pfam" id="PF17836">
    <property type="entry name" value="PglD_N"/>
    <property type="match status" value="1"/>
</dbReference>
<accession>A0A1W2HBF9</accession>
<evidence type="ECO:0000313" key="8">
    <source>
        <dbReference type="EMBL" id="SMD46062.1"/>
    </source>
</evidence>
<evidence type="ECO:0000256" key="6">
    <source>
        <dbReference type="PIRSR" id="PIRSR620019-2"/>
    </source>
</evidence>
<dbReference type="PANTHER" id="PTHR43300">
    <property type="entry name" value="ACETYLTRANSFERASE"/>
    <property type="match status" value="1"/>
</dbReference>
<evidence type="ECO:0000259" key="7">
    <source>
        <dbReference type="Pfam" id="PF17836"/>
    </source>
</evidence>
<dbReference type="STRING" id="758820.SAMN00777080_4741"/>
<proteinExistence type="inferred from homology"/>
<dbReference type="OrthoDB" id="708224at2"/>
<feature type="domain" description="PglD N-terminal" evidence="7">
    <location>
        <begin position="2"/>
        <end position="76"/>
    </location>
</feature>
<organism evidence="8 9">
    <name type="scientific">Aquiflexum balticum DSM 16537</name>
    <dbReference type="NCBI Taxonomy" id="758820"/>
    <lineage>
        <taxon>Bacteria</taxon>
        <taxon>Pseudomonadati</taxon>
        <taxon>Bacteroidota</taxon>
        <taxon>Cytophagia</taxon>
        <taxon>Cytophagales</taxon>
        <taxon>Cyclobacteriaceae</taxon>
        <taxon>Aquiflexum</taxon>
    </lineage>
</organism>
<dbReference type="Gene3D" id="2.160.10.10">
    <property type="entry name" value="Hexapeptide repeat proteins"/>
    <property type="match status" value="1"/>
</dbReference>
<evidence type="ECO:0000256" key="5">
    <source>
        <dbReference type="PIRSR" id="PIRSR620019-1"/>
    </source>
</evidence>
<dbReference type="EMBL" id="LT838813">
    <property type="protein sequence ID" value="SMD46062.1"/>
    <property type="molecule type" value="Genomic_DNA"/>
</dbReference>
<name>A0A1W2HBF9_9BACT</name>